<dbReference type="SUPFAM" id="SSF141694">
    <property type="entry name" value="AF2212/PG0164-like"/>
    <property type="match status" value="1"/>
</dbReference>
<dbReference type="Pfam" id="PF08922">
    <property type="entry name" value="DUF1905"/>
    <property type="match status" value="1"/>
</dbReference>
<evidence type="ECO:0000313" key="1">
    <source>
        <dbReference type="EMBL" id="MDT7831092.1"/>
    </source>
</evidence>
<dbReference type="RefSeq" id="WP_349240345.1">
    <property type="nucleotide sequence ID" value="NZ_JAVTTO010000001.1"/>
</dbReference>
<dbReference type="InterPro" id="IPR015018">
    <property type="entry name" value="DUF1905"/>
</dbReference>
<dbReference type="EMBL" id="JAVTTO010000001">
    <property type="protein sequence ID" value="MDT7831092.1"/>
    <property type="molecule type" value="Genomic_DNA"/>
</dbReference>
<proteinExistence type="predicted"/>
<protein>
    <submittedName>
        <fullName evidence="1">DUF1905 domain-containing protein</fullName>
    </submittedName>
</protein>
<dbReference type="Gene3D" id="2.40.30.100">
    <property type="entry name" value="AF2212/PG0164-like"/>
    <property type="match status" value="1"/>
</dbReference>
<gene>
    <name evidence="1" type="ORF">RQM59_01805</name>
</gene>
<accession>A0ABU3LC30</accession>
<organism evidence="1 2">
    <name type="scientific">Asprobacillus argus</name>
    <dbReference type="NCBI Taxonomy" id="3076534"/>
    <lineage>
        <taxon>Bacteria</taxon>
        <taxon>Pseudomonadati</taxon>
        <taxon>Bacteroidota</taxon>
        <taxon>Flavobacteriia</taxon>
        <taxon>Flavobacteriales</taxon>
        <taxon>Flavobacteriaceae</taxon>
        <taxon>Asprobacillus</taxon>
    </lineage>
</organism>
<sequence length="99" mass="11747">MTGKIKYQFSTKMWKHAPTGGWHFVSLPKTISKEIRESFGWQEEGWGRMKVIAEYKQHSWKTSIWFDTKAETYVLPIKADIRKKANLQINTKIEMVVWV</sequence>
<keyword evidence="2" id="KW-1185">Reference proteome</keyword>
<dbReference type="Proteomes" id="UP001257277">
    <property type="component" value="Unassembled WGS sequence"/>
</dbReference>
<comment type="caution">
    <text evidence="1">The sequence shown here is derived from an EMBL/GenBank/DDBJ whole genome shotgun (WGS) entry which is preliminary data.</text>
</comment>
<dbReference type="InterPro" id="IPR037079">
    <property type="entry name" value="AF2212/PG0164-like_sf"/>
</dbReference>
<reference evidence="1 2" key="1">
    <citation type="submission" date="2023-09" db="EMBL/GenBank/DDBJ databases">
        <title>Novel taxa isolated from Blanes Bay.</title>
        <authorList>
            <person name="Rey-Velasco X."/>
            <person name="Lucena T."/>
        </authorList>
    </citation>
    <scope>NUCLEOTIDE SEQUENCE [LARGE SCALE GENOMIC DNA]</scope>
    <source>
        <strain evidence="1 2">S356</strain>
    </source>
</reference>
<evidence type="ECO:0000313" key="2">
    <source>
        <dbReference type="Proteomes" id="UP001257277"/>
    </source>
</evidence>
<name>A0ABU3LC30_9FLAO</name>